<sequence length="128" mass="12871">MFYTVANAAETSSEKTITINNAAASDTILSVTQVKICDDPKAAFAELNEDDFSAALSAMEGTGTPDAPEVTTADATANIILTNAAGSELASTALAANGTAGEIHTFAAGDIQAAAEGILPEGYELTGK</sequence>
<accession>A0A5M9HX62</accession>
<reference evidence="1" key="1">
    <citation type="submission" date="2019-07" db="EMBL/GenBank/DDBJ databases">
        <authorList>
            <person name="Wongkuna S."/>
            <person name="Scaria J."/>
        </authorList>
    </citation>
    <scope>NUCLEOTIDE SEQUENCE [LARGE SCALE GENOMIC DNA]</scope>
    <source>
        <strain evidence="1">SW178</strain>
    </source>
</reference>
<organism evidence="1 2">
    <name type="scientific">Mediterraneibacter catenae</name>
    <dbReference type="NCBI Taxonomy" id="2594882"/>
    <lineage>
        <taxon>Bacteria</taxon>
        <taxon>Bacillati</taxon>
        <taxon>Bacillota</taxon>
        <taxon>Clostridia</taxon>
        <taxon>Lachnospirales</taxon>
        <taxon>Lachnospiraceae</taxon>
        <taxon>Mediterraneibacter</taxon>
    </lineage>
</organism>
<dbReference type="Proteomes" id="UP000322025">
    <property type="component" value="Unassembled WGS sequence"/>
</dbReference>
<dbReference type="EMBL" id="VMSO01000011">
    <property type="protein sequence ID" value="KAA8501193.1"/>
    <property type="molecule type" value="Genomic_DNA"/>
</dbReference>
<protein>
    <submittedName>
        <fullName evidence="1">Uncharacterized protein</fullName>
    </submittedName>
</protein>
<evidence type="ECO:0000313" key="1">
    <source>
        <dbReference type="EMBL" id="KAA8501193.1"/>
    </source>
</evidence>
<proteinExistence type="predicted"/>
<name>A0A5M9HX62_9FIRM</name>
<dbReference type="RefSeq" id="WP_150311019.1">
    <property type="nucleotide sequence ID" value="NZ_VMSO01000011.1"/>
</dbReference>
<evidence type="ECO:0000313" key="2">
    <source>
        <dbReference type="Proteomes" id="UP000322025"/>
    </source>
</evidence>
<comment type="caution">
    <text evidence="1">The sequence shown here is derived from an EMBL/GenBank/DDBJ whole genome shotgun (WGS) entry which is preliminary data.</text>
</comment>
<keyword evidence="2" id="KW-1185">Reference proteome</keyword>
<dbReference type="AlphaFoldDB" id="A0A5M9HX62"/>
<gene>
    <name evidence="1" type="ORF">FNY66_09810</name>
</gene>